<feature type="domain" description="Calcineurin-like phosphoesterase" evidence="2">
    <location>
        <begin position="171"/>
        <end position="337"/>
    </location>
</feature>
<dbReference type="EMBL" id="FAOO01000001">
    <property type="protein sequence ID" value="CUU01112.1"/>
    <property type="molecule type" value="Genomic_DNA"/>
</dbReference>
<name>A0A0S4MRC8_9BACT</name>
<keyword evidence="1" id="KW-0812">Transmembrane</keyword>
<dbReference type="Pfam" id="PF00149">
    <property type="entry name" value="Metallophos"/>
    <property type="match status" value="1"/>
</dbReference>
<feature type="transmembrane region" description="Helical" evidence="1">
    <location>
        <begin position="43"/>
        <end position="64"/>
    </location>
</feature>
<organism evidence="3 4">
    <name type="scientific">Candidatus Thermokryptus mobilis</name>
    <dbReference type="NCBI Taxonomy" id="1643428"/>
    <lineage>
        <taxon>Bacteria</taxon>
        <taxon>Pseudomonadati</taxon>
        <taxon>Candidatus Kryptoniota</taxon>
        <taxon>Candidatus Thermokryptus</taxon>
    </lineage>
</organism>
<feature type="transmembrane region" description="Helical" evidence="1">
    <location>
        <begin position="84"/>
        <end position="110"/>
    </location>
</feature>
<dbReference type="PANTHER" id="PTHR31302">
    <property type="entry name" value="TRANSMEMBRANE PROTEIN WITH METALLOPHOSPHOESTERASE DOMAIN-RELATED"/>
    <property type="match status" value="1"/>
</dbReference>
<dbReference type="GO" id="GO:0016787">
    <property type="term" value="F:hydrolase activity"/>
    <property type="evidence" value="ECO:0007669"/>
    <property type="project" value="InterPro"/>
</dbReference>
<feature type="transmembrane region" description="Helical" evidence="1">
    <location>
        <begin position="6"/>
        <end position="22"/>
    </location>
</feature>
<dbReference type="AlphaFoldDB" id="A0A0S4MRC8"/>
<reference evidence="4" key="1">
    <citation type="submission" date="2015-11" db="EMBL/GenBank/DDBJ databases">
        <authorList>
            <person name="Varghese N."/>
        </authorList>
    </citation>
    <scope>NUCLEOTIDE SEQUENCE [LARGE SCALE GENOMIC DNA]</scope>
</reference>
<keyword evidence="1" id="KW-1133">Transmembrane helix</keyword>
<dbReference type="STRING" id="1643428.GCA_001442855_00160"/>
<evidence type="ECO:0000313" key="4">
    <source>
        <dbReference type="Proteomes" id="UP000320623"/>
    </source>
</evidence>
<evidence type="ECO:0000259" key="2">
    <source>
        <dbReference type="Pfam" id="PF00149"/>
    </source>
</evidence>
<dbReference type="InterPro" id="IPR051158">
    <property type="entry name" value="Metallophosphoesterase_sf"/>
</dbReference>
<evidence type="ECO:0000313" key="3">
    <source>
        <dbReference type="EMBL" id="CUU01112.1"/>
    </source>
</evidence>
<dbReference type="InterPro" id="IPR029052">
    <property type="entry name" value="Metallo-depent_PP-like"/>
</dbReference>
<feature type="transmembrane region" description="Helical" evidence="1">
    <location>
        <begin position="122"/>
        <end position="143"/>
    </location>
</feature>
<dbReference type="Gene3D" id="3.60.21.10">
    <property type="match status" value="1"/>
</dbReference>
<protein>
    <recommendedName>
        <fullName evidence="2">Calcineurin-like phosphoesterase domain-containing protein</fullName>
    </recommendedName>
</protein>
<evidence type="ECO:0000256" key="1">
    <source>
        <dbReference type="SAM" id="Phobius"/>
    </source>
</evidence>
<dbReference type="InterPro" id="IPR004843">
    <property type="entry name" value="Calcineurin-like_PHP"/>
</dbReference>
<dbReference type="Proteomes" id="UP000320623">
    <property type="component" value="Unassembled WGS sequence"/>
</dbReference>
<accession>A0A0S4MRC8</accession>
<keyword evidence="1" id="KW-0472">Membrane</keyword>
<keyword evidence="4" id="KW-1185">Reference proteome</keyword>
<dbReference type="PANTHER" id="PTHR31302:SF0">
    <property type="entry name" value="TRANSMEMBRANE PROTEIN WITH METALLOPHOSPHOESTERASE DOMAIN"/>
    <property type="match status" value="1"/>
</dbReference>
<sequence>MPWVLRMTLLLLGLLLLIYIYLSSKISFALRQLGFNHLKFLPLFILIYFLSYPLIGLFGFLLGSQAIISTFRFGNKIFDVTFTYPFWVGLVFALQTFFPFLLIDIARLILKSTTLALNQARLNIIFPLLIILIAVVNLIYAGVKTYIDTNKINISRATLKVDNLPGSLNGFKIVHISDIQADERTGREKIGRYINIVNSLEPDIVIFTGDIVTYGTKHIPLAVEMISKVNSKFGLYSCIGDHDYWAGVENINTEMAKYGLKLFDNENVKLKIDGATLGLTLVTNIYSKRPQTDILENLASSNDADIKIFVTHQPSEFLVNFAKERNYKLFLSGHTHGGQVVISLFGFEIIPSRIETKFVSGFYDLGSILVSVNRGLGFTAAPIRFNAPAEVTLIKLVPGS</sequence>
<gene>
    <name evidence="3" type="ORF">JGI1_00171</name>
</gene>
<dbReference type="SUPFAM" id="SSF56300">
    <property type="entry name" value="Metallo-dependent phosphatases"/>
    <property type="match status" value="1"/>
</dbReference>
<proteinExistence type="predicted"/>
<dbReference type="CDD" id="cd07385">
    <property type="entry name" value="MPP_YkuE_C"/>
    <property type="match status" value="1"/>
</dbReference>